<name>A0A9D1P9J7_9FIRM</name>
<reference evidence="2" key="2">
    <citation type="journal article" date="2021" name="PeerJ">
        <title>Extensive microbial diversity within the chicken gut microbiome revealed by metagenomics and culture.</title>
        <authorList>
            <person name="Gilroy R."/>
            <person name="Ravi A."/>
            <person name="Getino M."/>
            <person name="Pursley I."/>
            <person name="Horton D.L."/>
            <person name="Alikhan N.F."/>
            <person name="Baker D."/>
            <person name="Gharbi K."/>
            <person name="Hall N."/>
            <person name="Watson M."/>
            <person name="Adriaenssens E.M."/>
            <person name="Foster-Nyarko E."/>
            <person name="Jarju S."/>
            <person name="Secka A."/>
            <person name="Antonio M."/>
            <person name="Oren A."/>
            <person name="Chaudhuri R.R."/>
            <person name="La Ragione R."/>
            <person name="Hildebrand F."/>
            <person name="Pallen M.J."/>
        </authorList>
    </citation>
    <scope>NUCLEOTIDE SEQUENCE</scope>
    <source>
        <strain evidence="2">CHK183-6373</strain>
    </source>
</reference>
<sequence length="192" mass="21547">MAVPAYLRQASKAEYITLATRLAAWTLKWCKDERLFTRRERWIVTGDLWTAAKGVLTCAKQANARRDLADPAQFAEREALLRRALDHLTEMKVLLSIKYEMMLRGFNAVKQASPSVEAPQQSTATPHKRKHRGGRKVLSQDDIDRIFEIFFDMAVREKGLIEGLMASDAKRAAGRSPDRGPAKPPRGAGMAP</sequence>
<accession>A0A9D1P9J7</accession>
<evidence type="ECO:0000313" key="2">
    <source>
        <dbReference type="EMBL" id="HIV29010.1"/>
    </source>
</evidence>
<dbReference type="AlphaFoldDB" id="A0A9D1P9J7"/>
<feature type="compositionally biased region" description="Basic residues" evidence="1">
    <location>
        <begin position="126"/>
        <end position="135"/>
    </location>
</feature>
<feature type="region of interest" description="Disordered" evidence="1">
    <location>
        <begin position="167"/>
        <end position="192"/>
    </location>
</feature>
<evidence type="ECO:0000313" key="3">
    <source>
        <dbReference type="Proteomes" id="UP000886884"/>
    </source>
</evidence>
<reference evidence="2" key="1">
    <citation type="submission" date="2020-10" db="EMBL/GenBank/DDBJ databases">
        <authorList>
            <person name="Gilroy R."/>
        </authorList>
    </citation>
    <scope>NUCLEOTIDE SEQUENCE</scope>
    <source>
        <strain evidence="2">CHK183-6373</strain>
    </source>
</reference>
<proteinExistence type="predicted"/>
<feature type="compositionally biased region" description="Basic and acidic residues" evidence="1">
    <location>
        <begin position="168"/>
        <end position="181"/>
    </location>
</feature>
<dbReference type="Proteomes" id="UP000886884">
    <property type="component" value="Unassembled WGS sequence"/>
</dbReference>
<feature type="region of interest" description="Disordered" evidence="1">
    <location>
        <begin position="113"/>
        <end position="136"/>
    </location>
</feature>
<organism evidence="2 3">
    <name type="scientific">Candidatus Ornithocaccomicrobium faecavium</name>
    <dbReference type="NCBI Taxonomy" id="2840890"/>
    <lineage>
        <taxon>Bacteria</taxon>
        <taxon>Bacillati</taxon>
        <taxon>Bacillota</taxon>
        <taxon>Clostridia</taxon>
        <taxon>Candidatus Ornithocaccomicrobium</taxon>
    </lineage>
</organism>
<evidence type="ECO:0000256" key="1">
    <source>
        <dbReference type="SAM" id="MobiDB-lite"/>
    </source>
</evidence>
<gene>
    <name evidence="2" type="ORF">IAA64_13690</name>
</gene>
<feature type="compositionally biased region" description="Polar residues" evidence="1">
    <location>
        <begin position="113"/>
        <end position="125"/>
    </location>
</feature>
<dbReference type="EMBL" id="DVOT01000246">
    <property type="protein sequence ID" value="HIV29010.1"/>
    <property type="molecule type" value="Genomic_DNA"/>
</dbReference>
<comment type="caution">
    <text evidence="2">The sequence shown here is derived from an EMBL/GenBank/DDBJ whole genome shotgun (WGS) entry which is preliminary data.</text>
</comment>
<protein>
    <submittedName>
        <fullName evidence="2">Uncharacterized protein</fullName>
    </submittedName>
</protein>